<accession>A0ABV5Z434</accession>
<comment type="similarity">
    <text evidence="1">Belongs to the UPF0758 family.</text>
</comment>
<comment type="caution">
    <text evidence="8">The sequence shown here is derived from an EMBL/GenBank/DDBJ whole genome shotgun (WGS) entry which is preliminary data.</text>
</comment>
<name>A0ABV5Z434_9STAP</name>
<reference evidence="8 9" key="1">
    <citation type="submission" date="2024-09" db="EMBL/GenBank/DDBJ databases">
        <authorList>
            <person name="Sun Q."/>
            <person name="Mori K."/>
        </authorList>
    </citation>
    <scope>NUCLEOTIDE SEQUENCE [LARGE SCALE GENOMIC DNA]</scope>
    <source>
        <strain evidence="8 9">JCM 12822</strain>
    </source>
</reference>
<keyword evidence="5" id="KW-0862">Zinc</keyword>
<keyword evidence="9" id="KW-1185">Reference proteome</keyword>
<keyword evidence="3" id="KW-0479">Metal-binding</keyword>
<keyword evidence="6" id="KW-0482">Metalloprotease</keyword>
<dbReference type="SUPFAM" id="SSF102712">
    <property type="entry name" value="JAB1/MPN domain"/>
    <property type="match status" value="1"/>
</dbReference>
<dbReference type="Pfam" id="PF04002">
    <property type="entry name" value="RadC"/>
    <property type="match status" value="1"/>
</dbReference>
<dbReference type="PROSITE" id="PS50249">
    <property type="entry name" value="MPN"/>
    <property type="match status" value="1"/>
</dbReference>
<evidence type="ECO:0000256" key="4">
    <source>
        <dbReference type="ARBA" id="ARBA00022801"/>
    </source>
</evidence>
<dbReference type="PROSITE" id="PS01302">
    <property type="entry name" value="UPF0758"/>
    <property type="match status" value="1"/>
</dbReference>
<gene>
    <name evidence="8" type="ORF">ACFFLE_07120</name>
</gene>
<dbReference type="InterPro" id="IPR025657">
    <property type="entry name" value="RadC_JAB"/>
</dbReference>
<feature type="domain" description="MPN" evidence="7">
    <location>
        <begin position="27"/>
        <end position="149"/>
    </location>
</feature>
<proteinExistence type="inferred from homology"/>
<organism evidence="8 9">
    <name type="scientific">Salinicoccus siamensis</name>
    <dbReference type="NCBI Taxonomy" id="381830"/>
    <lineage>
        <taxon>Bacteria</taxon>
        <taxon>Bacillati</taxon>
        <taxon>Bacillota</taxon>
        <taxon>Bacilli</taxon>
        <taxon>Bacillales</taxon>
        <taxon>Staphylococcaceae</taxon>
        <taxon>Salinicoccus</taxon>
    </lineage>
</organism>
<dbReference type="EMBL" id="JBHMAH010000017">
    <property type="protein sequence ID" value="MFB9860880.1"/>
    <property type="molecule type" value="Genomic_DNA"/>
</dbReference>
<sequence>METLVVSKIKLSQQARKKKILNDSFNKITCPEDAFMLANHFLKGDVKESLLVLSLNIKNHVEAVYECFSGTLNAAAVSPREIYQFALLNNSAAIIVLHNHPSGDTTPSEADIDFTKQLNMAGTLIDIDFLDHIIVSDSEYTSVREKRPDVLDVCSNSRLELFVADGNEHYSKNK</sequence>
<keyword evidence="2" id="KW-0645">Protease</keyword>
<dbReference type="Proteomes" id="UP001589740">
    <property type="component" value="Unassembled WGS sequence"/>
</dbReference>
<evidence type="ECO:0000313" key="9">
    <source>
        <dbReference type="Proteomes" id="UP001589740"/>
    </source>
</evidence>
<evidence type="ECO:0000256" key="1">
    <source>
        <dbReference type="ARBA" id="ARBA00010243"/>
    </source>
</evidence>
<evidence type="ECO:0000259" key="7">
    <source>
        <dbReference type="PROSITE" id="PS50249"/>
    </source>
</evidence>
<dbReference type="PANTHER" id="PTHR30471:SF3">
    <property type="entry name" value="UPF0758 PROTEIN YEES-RELATED"/>
    <property type="match status" value="1"/>
</dbReference>
<dbReference type="InterPro" id="IPR001405">
    <property type="entry name" value="UPF0758"/>
</dbReference>
<evidence type="ECO:0000313" key="8">
    <source>
        <dbReference type="EMBL" id="MFB9860880.1"/>
    </source>
</evidence>
<dbReference type="InterPro" id="IPR037518">
    <property type="entry name" value="MPN"/>
</dbReference>
<evidence type="ECO:0000256" key="2">
    <source>
        <dbReference type="ARBA" id="ARBA00022670"/>
    </source>
</evidence>
<dbReference type="Gene3D" id="3.40.140.10">
    <property type="entry name" value="Cytidine Deaminase, domain 2"/>
    <property type="match status" value="1"/>
</dbReference>
<dbReference type="RefSeq" id="WP_380570449.1">
    <property type="nucleotide sequence ID" value="NZ_JBHMAH010000017.1"/>
</dbReference>
<evidence type="ECO:0000256" key="5">
    <source>
        <dbReference type="ARBA" id="ARBA00022833"/>
    </source>
</evidence>
<dbReference type="PANTHER" id="PTHR30471">
    <property type="entry name" value="DNA REPAIR PROTEIN RADC"/>
    <property type="match status" value="1"/>
</dbReference>
<dbReference type="InterPro" id="IPR020891">
    <property type="entry name" value="UPF0758_CS"/>
</dbReference>
<evidence type="ECO:0000256" key="3">
    <source>
        <dbReference type="ARBA" id="ARBA00022723"/>
    </source>
</evidence>
<dbReference type="CDD" id="cd08071">
    <property type="entry name" value="MPN_DUF2466"/>
    <property type="match status" value="1"/>
</dbReference>
<evidence type="ECO:0000256" key="6">
    <source>
        <dbReference type="ARBA" id="ARBA00023049"/>
    </source>
</evidence>
<protein>
    <submittedName>
        <fullName evidence="8">RadC family protein</fullName>
    </submittedName>
</protein>
<keyword evidence="4" id="KW-0378">Hydrolase</keyword>